<comment type="similarity">
    <text evidence="4 8">Belongs to the glycosyltransferase 1 family. Bacterial/plant glycogen synthase subfamily.</text>
</comment>
<evidence type="ECO:0000256" key="4">
    <source>
        <dbReference type="ARBA" id="ARBA00010281"/>
    </source>
</evidence>
<keyword evidence="12" id="KW-1185">Reference proteome</keyword>
<dbReference type="CDD" id="cd03791">
    <property type="entry name" value="GT5_Glycogen_synthase_DULL1-like"/>
    <property type="match status" value="1"/>
</dbReference>
<dbReference type="RefSeq" id="WP_079717721.1">
    <property type="nucleotide sequence ID" value="NZ_FUYS01000008.1"/>
</dbReference>
<dbReference type="Pfam" id="PF08323">
    <property type="entry name" value="Glyco_transf_5"/>
    <property type="match status" value="1"/>
</dbReference>
<keyword evidence="5 8" id="KW-0328">Glycosyltransferase</keyword>
<name>A0A1T5E057_9SPHI</name>
<dbReference type="InterPro" id="IPR013534">
    <property type="entry name" value="Starch_synth_cat_dom"/>
</dbReference>
<feature type="domain" description="Glycosyl transferase family 1" evidence="9">
    <location>
        <begin position="293"/>
        <end position="455"/>
    </location>
</feature>
<feature type="binding site" evidence="8">
    <location>
        <position position="26"/>
    </location>
    <ligand>
        <name>ADP-alpha-D-glucose</name>
        <dbReference type="ChEBI" id="CHEBI:57498"/>
    </ligand>
</feature>
<comment type="pathway">
    <text evidence="3 8">Glycan biosynthesis; glycogen biosynthesis.</text>
</comment>
<dbReference type="OrthoDB" id="9808590at2"/>
<evidence type="ECO:0000313" key="12">
    <source>
        <dbReference type="Proteomes" id="UP000190541"/>
    </source>
</evidence>
<dbReference type="AlphaFoldDB" id="A0A1T5E057"/>
<dbReference type="GO" id="GO:0009011">
    <property type="term" value="F:alpha-1,4-glucan glucosyltransferase (ADP-glucose donor) activity"/>
    <property type="evidence" value="ECO:0007669"/>
    <property type="project" value="UniProtKB-UniRule"/>
</dbReference>
<gene>
    <name evidence="8" type="primary">glgA</name>
    <name evidence="11" type="ORF">SAMN05660226_03059</name>
</gene>
<dbReference type="STRING" id="623280.SAMN05660226_03059"/>
<dbReference type="PANTHER" id="PTHR45825">
    <property type="entry name" value="GRANULE-BOUND STARCH SYNTHASE 1, CHLOROPLASTIC/AMYLOPLASTIC"/>
    <property type="match status" value="1"/>
</dbReference>
<evidence type="ECO:0000256" key="1">
    <source>
        <dbReference type="ARBA" id="ARBA00001478"/>
    </source>
</evidence>
<evidence type="ECO:0000256" key="5">
    <source>
        <dbReference type="ARBA" id="ARBA00022676"/>
    </source>
</evidence>
<dbReference type="PANTHER" id="PTHR45825:SF11">
    <property type="entry name" value="ALPHA AMYLASE DOMAIN-CONTAINING PROTEIN"/>
    <property type="match status" value="1"/>
</dbReference>
<keyword evidence="6 8" id="KW-0808">Transferase</keyword>
<protein>
    <recommendedName>
        <fullName evidence="8">Glycogen synthase</fullName>
        <ecNumber evidence="8">2.4.1.21</ecNumber>
    </recommendedName>
    <alternativeName>
        <fullName evidence="8">Starch [bacterial glycogen] synthase</fullName>
    </alternativeName>
</protein>
<dbReference type="Pfam" id="PF00534">
    <property type="entry name" value="Glycos_transf_1"/>
    <property type="match status" value="1"/>
</dbReference>
<dbReference type="UniPathway" id="UPA00164"/>
<dbReference type="GO" id="GO:0005978">
    <property type="term" value="P:glycogen biosynthetic process"/>
    <property type="evidence" value="ECO:0007669"/>
    <property type="project" value="UniProtKB-UniRule"/>
</dbReference>
<evidence type="ECO:0000256" key="6">
    <source>
        <dbReference type="ARBA" id="ARBA00022679"/>
    </source>
</evidence>
<evidence type="ECO:0000256" key="3">
    <source>
        <dbReference type="ARBA" id="ARBA00004964"/>
    </source>
</evidence>
<keyword evidence="7 8" id="KW-0320">Glycogen biosynthesis</keyword>
<comment type="catalytic activity">
    <reaction evidence="1 8">
        <text>[(1-&gt;4)-alpha-D-glucosyl](n) + ADP-alpha-D-glucose = [(1-&gt;4)-alpha-D-glucosyl](n+1) + ADP + H(+)</text>
        <dbReference type="Rhea" id="RHEA:18189"/>
        <dbReference type="Rhea" id="RHEA-COMP:9584"/>
        <dbReference type="Rhea" id="RHEA-COMP:9587"/>
        <dbReference type="ChEBI" id="CHEBI:15378"/>
        <dbReference type="ChEBI" id="CHEBI:15444"/>
        <dbReference type="ChEBI" id="CHEBI:57498"/>
        <dbReference type="ChEBI" id="CHEBI:456216"/>
        <dbReference type="EC" id="2.4.1.21"/>
    </reaction>
</comment>
<evidence type="ECO:0000259" key="10">
    <source>
        <dbReference type="Pfam" id="PF08323"/>
    </source>
</evidence>
<evidence type="ECO:0000313" key="11">
    <source>
        <dbReference type="EMBL" id="SKB77371.1"/>
    </source>
</evidence>
<evidence type="ECO:0000256" key="7">
    <source>
        <dbReference type="ARBA" id="ARBA00023056"/>
    </source>
</evidence>
<organism evidence="11 12">
    <name type="scientific">Parapedobacter luteus</name>
    <dbReference type="NCBI Taxonomy" id="623280"/>
    <lineage>
        <taxon>Bacteria</taxon>
        <taxon>Pseudomonadati</taxon>
        <taxon>Bacteroidota</taxon>
        <taxon>Sphingobacteriia</taxon>
        <taxon>Sphingobacteriales</taxon>
        <taxon>Sphingobacteriaceae</taxon>
        <taxon>Parapedobacter</taxon>
    </lineage>
</organism>
<dbReference type="HAMAP" id="MF_00484">
    <property type="entry name" value="Glycogen_synth"/>
    <property type="match status" value="1"/>
</dbReference>
<reference evidence="11 12" key="1">
    <citation type="submission" date="2017-02" db="EMBL/GenBank/DDBJ databases">
        <authorList>
            <person name="Peterson S.W."/>
        </authorList>
    </citation>
    <scope>NUCLEOTIDE SEQUENCE [LARGE SCALE GENOMIC DNA]</scope>
    <source>
        <strain evidence="11 12">DSM 22899</strain>
    </source>
</reference>
<dbReference type="GO" id="GO:0004373">
    <property type="term" value="F:alpha-1,4-glucan glucosyltransferase (UDP-glucose donor) activity"/>
    <property type="evidence" value="ECO:0007669"/>
    <property type="project" value="InterPro"/>
</dbReference>
<feature type="domain" description="Starch synthase catalytic" evidence="10">
    <location>
        <begin position="13"/>
        <end position="241"/>
    </location>
</feature>
<dbReference type="Gene3D" id="3.40.50.2000">
    <property type="entry name" value="Glycogen Phosphorylase B"/>
    <property type="match status" value="2"/>
</dbReference>
<evidence type="ECO:0000256" key="2">
    <source>
        <dbReference type="ARBA" id="ARBA00002764"/>
    </source>
</evidence>
<proteinExistence type="inferred from homology"/>
<dbReference type="Proteomes" id="UP000190541">
    <property type="component" value="Unassembled WGS sequence"/>
</dbReference>
<evidence type="ECO:0000259" key="9">
    <source>
        <dbReference type="Pfam" id="PF00534"/>
    </source>
</evidence>
<accession>A0A1T5E057</accession>
<dbReference type="EMBL" id="FUYS01000008">
    <property type="protein sequence ID" value="SKB77371.1"/>
    <property type="molecule type" value="Genomic_DNA"/>
</dbReference>
<dbReference type="NCBIfam" id="TIGR02095">
    <property type="entry name" value="glgA"/>
    <property type="match status" value="1"/>
</dbReference>
<sequence>MTDNKKNAQPAKHVIHLSAECYPVAKVGGLGDVVGALPKYLQAAGLDTWVVIPWYNKPFVSQHNFDVVYRGVFYQGSRRLEVQVEKERDDVLGFKLYLIKIPELLDRDEPYGYADESEQFIAFQHGFLHWITETGIVPDVIHCHDHHTGLIPFLMYHGDKFTALRKVPTVATVHNGQYQGWMNWNQAILLPAFDTWKWGLLDWDRVINPLAALIKCCTLYTTVSEGYLYELMEQANGLERLFAMERAKSVGIVNGIDTAVWSPEQDAFLHEPYQITDVQPGKYKNKAALCDAYGLDARKPLLAYIGRFAGEKGADLLPEIIENILGDEGVELNIMILGSGDSRVQSAMAYLAEKYQGKLGVHVGYQEELSHRIYAAADFLIMPSRVEPCGLNQLYSMRYGTIPIVRKTGGLKDTVQDIDEPGGYGITFADATPADATAAIYRALELYNNKKRMQQLQKQLMKLDFSWDKSAAKYIEIYQQVTA</sequence>
<dbReference type="InterPro" id="IPR011835">
    <property type="entry name" value="GS/SS"/>
</dbReference>
<comment type="function">
    <text evidence="2 8">Synthesizes alpha-1,4-glucan chains using ADP-glucose.</text>
</comment>
<dbReference type="EC" id="2.4.1.21" evidence="8"/>
<evidence type="ECO:0000256" key="8">
    <source>
        <dbReference type="HAMAP-Rule" id="MF_00484"/>
    </source>
</evidence>
<dbReference type="SUPFAM" id="SSF53756">
    <property type="entry name" value="UDP-Glycosyltransferase/glycogen phosphorylase"/>
    <property type="match status" value="1"/>
</dbReference>
<dbReference type="InterPro" id="IPR001296">
    <property type="entry name" value="Glyco_trans_1"/>
</dbReference>